<feature type="compositionally biased region" description="Low complexity" evidence="6">
    <location>
        <begin position="331"/>
        <end position="346"/>
    </location>
</feature>
<proteinExistence type="inferred from homology"/>
<keyword evidence="3 7" id="KW-0812">Transmembrane</keyword>
<dbReference type="InterPro" id="IPR050710">
    <property type="entry name" value="Band7/mec-2_domain"/>
</dbReference>
<dbReference type="PRINTS" id="PR00721">
    <property type="entry name" value="STOMATIN"/>
</dbReference>
<dbReference type="Gene3D" id="3.30.479.30">
    <property type="entry name" value="Band 7 domain"/>
    <property type="match status" value="1"/>
</dbReference>
<dbReference type="PANTHER" id="PTHR43327:SF10">
    <property type="entry name" value="STOMATIN-LIKE PROTEIN 2, MITOCHONDRIAL"/>
    <property type="match status" value="1"/>
</dbReference>
<accession>A0A7Z0CK83</accession>
<dbReference type="SMART" id="SM00244">
    <property type="entry name" value="PHB"/>
    <property type="match status" value="1"/>
</dbReference>
<dbReference type="InterPro" id="IPR036013">
    <property type="entry name" value="Band_7/SPFH_dom_sf"/>
</dbReference>
<keyword evidence="9" id="KW-0645">Protease</keyword>
<evidence type="ECO:0000256" key="2">
    <source>
        <dbReference type="ARBA" id="ARBA00008164"/>
    </source>
</evidence>
<gene>
    <name evidence="9" type="ORF">BKA03_001716</name>
</gene>
<dbReference type="RefSeq" id="WP_179397967.1">
    <property type="nucleotide sequence ID" value="NZ_JACBZO010000001.1"/>
</dbReference>
<feature type="domain" description="Band 7" evidence="8">
    <location>
        <begin position="25"/>
        <end position="183"/>
    </location>
</feature>
<keyword evidence="5 7" id="KW-0472">Membrane</keyword>
<evidence type="ECO:0000313" key="10">
    <source>
        <dbReference type="Proteomes" id="UP000547973"/>
    </source>
</evidence>
<feature type="compositionally biased region" description="Basic and acidic residues" evidence="6">
    <location>
        <begin position="321"/>
        <end position="330"/>
    </location>
</feature>
<dbReference type="GO" id="GO:0098552">
    <property type="term" value="C:side of membrane"/>
    <property type="evidence" value="ECO:0007669"/>
    <property type="project" value="UniProtKB-ARBA"/>
</dbReference>
<reference evidence="9 10" key="1">
    <citation type="submission" date="2020-07" db="EMBL/GenBank/DDBJ databases">
        <title>Sequencing the genomes of 1000 actinobacteria strains.</title>
        <authorList>
            <person name="Klenk H.-P."/>
        </authorList>
    </citation>
    <scope>NUCLEOTIDE SEQUENCE [LARGE SCALE GENOMIC DNA]</scope>
    <source>
        <strain evidence="9 10">DSM 19970</strain>
    </source>
</reference>
<comment type="caution">
    <text evidence="9">The sequence shown here is derived from an EMBL/GenBank/DDBJ whole genome shotgun (WGS) entry which is preliminary data.</text>
</comment>
<keyword evidence="4 7" id="KW-1133">Transmembrane helix</keyword>
<organism evidence="9 10">
    <name type="scientific">Demequina lutea</name>
    <dbReference type="NCBI Taxonomy" id="431489"/>
    <lineage>
        <taxon>Bacteria</taxon>
        <taxon>Bacillati</taxon>
        <taxon>Actinomycetota</taxon>
        <taxon>Actinomycetes</taxon>
        <taxon>Micrococcales</taxon>
        <taxon>Demequinaceae</taxon>
        <taxon>Demequina</taxon>
    </lineage>
</organism>
<dbReference type="AlphaFoldDB" id="A0A7Z0CK83"/>
<keyword evidence="9" id="KW-0378">Hydrolase</keyword>
<evidence type="ECO:0000256" key="6">
    <source>
        <dbReference type="SAM" id="MobiDB-lite"/>
    </source>
</evidence>
<evidence type="ECO:0000256" key="7">
    <source>
        <dbReference type="SAM" id="Phobius"/>
    </source>
</evidence>
<dbReference type="FunFam" id="3.30.479.30:FF:000004">
    <property type="entry name" value="Putative membrane protease family, stomatin"/>
    <property type="match status" value="1"/>
</dbReference>
<protein>
    <submittedName>
        <fullName evidence="9">Regulator of protease activity HflC (Stomatin/prohibitin superfamily)</fullName>
    </submittedName>
</protein>
<dbReference type="Proteomes" id="UP000547973">
    <property type="component" value="Unassembled WGS sequence"/>
</dbReference>
<evidence type="ECO:0000313" key="9">
    <source>
        <dbReference type="EMBL" id="NYI41597.1"/>
    </source>
</evidence>
<dbReference type="GO" id="GO:0006508">
    <property type="term" value="P:proteolysis"/>
    <property type="evidence" value="ECO:0007669"/>
    <property type="project" value="UniProtKB-KW"/>
</dbReference>
<comment type="subcellular location">
    <subcellularLocation>
        <location evidence="1">Membrane</location>
        <topology evidence="1">Single-pass membrane protein</topology>
    </subcellularLocation>
</comment>
<evidence type="ECO:0000256" key="1">
    <source>
        <dbReference type="ARBA" id="ARBA00004167"/>
    </source>
</evidence>
<keyword evidence="10" id="KW-1185">Reference proteome</keyword>
<feature type="transmembrane region" description="Helical" evidence="7">
    <location>
        <begin position="6"/>
        <end position="30"/>
    </location>
</feature>
<dbReference type="EMBL" id="JACBZO010000001">
    <property type="protein sequence ID" value="NYI41597.1"/>
    <property type="molecule type" value="Genomic_DNA"/>
</dbReference>
<dbReference type="GO" id="GO:0005886">
    <property type="term" value="C:plasma membrane"/>
    <property type="evidence" value="ECO:0007669"/>
    <property type="project" value="UniProtKB-ARBA"/>
</dbReference>
<dbReference type="PANTHER" id="PTHR43327">
    <property type="entry name" value="STOMATIN-LIKE PROTEIN 2, MITOCHONDRIAL"/>
    <property type="match status" value="1"/>
</dbReference>
<dbReference type="SUPFAM" id="SSF117892">
    <property type="entry name" value="Band 7/SPFH domain"/>
    <property type="match status" value="1"/>
</dbReference>
<name>A0A7Z0CK83_9MICO</name>
<dbReference type="CDD" id="cd08829">
    <property type="entry name" value="SPFH_paraslipin"/>
    <property type="match status" value="1"/>
</dbReference>
<evidence type="ECO:0000256" key="5">
    <source>
        <dbReference type="ARBA" id="ARBA00023136"/>
    </source>
</evidence>
<dbReference type="PROSITE" id="PS01270">
    <property type="entry name" value="BAND_7"/>
    <property type="match status" value="1"/>
</dbReference>
<dbReference type="Pfam" id="PF01145">
    <property type="entry name" value="Band_7"/>
    <property type="match status" value="1"/>
</dbReference>
<dbReference type="InterPro" id="IPR001972">
    <property type="entry name" value="Stomatin_HflK_fam"/>
</dbReference>
<dbReference type="InterPro" id="IPR018080">
    <property type="entry name" value="Band_7/stomatin-like_CS"/>
</dbReference>
<sequence>MTPVQIAGLVVLGIVAIFVISAIARSIVVVRQTKAYLVERLGRYSRTLDAGLHLLVPFLDRVRAQVDLKEQVYPTPPQSVITSDNLVVDIDSVIYLQVTDARAAVYEIANYWIGVEQLTATTLRNIVGTMDLEQALTGRDHINGHLRGVLDEATGKWGIRVNRVEIKAIEPPVSIKDSMEKQMRAERDRRAAILTAEGVKQSAILMAEGEKQSAILMAEGDAQSKILRAEGEARAILQVFDAIHEGDADSKLLAYQYLQMLPEIAKTDSNKIWFVPTEFTGALKAVAAGFGGAEEPEPLNRDPERAKRRTPLTNVLTDPRVALEEARRMAESVSADAESAGSASGATFDPNVSKGQQPG</sequence>
<evidence type="ECO:0000259" key="8">
    <source>
        <dbReference type="SMART" id="SM00244"/>
    </source>
</evidence>
<evidence type="ECO:0000256" key="3">
    <source>
        <dbReference type="ARBA" id="ARBA00022692"/>
    </source>
</evidence>
<dbReference type="GO" id="GO:0008233">
    <property type="term" value="F:peptidase activity"/>
    <property type="evidence" value="ECO:0007669"/>
    <property type="project" value="UniProtKB-KW"/>
</dbReference>
<comment type="similarity">
    <text evidence="2">Belongs to the band 7/mec-2 family.</text>
</comment>
<evidence type="ECO:0000256" key="4">
    <source>
        <dbReference type="ARBA" id="ARBA00022989"/>
    </source>
</evidence>
<dbReference type="InterPro" id="IPR001107">
    <property type="entry name" value="Band_7"/>
</dbReference>
<feature type="region of interest" description="Disordered" evidence="6">
    <location>
        <begin position="292"/>
        <end position="359"/>
    </location>
</feature>